<dbReference type="PANTHER" id="PTHR43857:SF1">
    <property type="entry name" value="YJGH FAMILY PROTEIN"/>
    <property type="match status" value="1"/>
</dbReference>
<gene>
    <name evidence="1" type="ORF">SDENCHOL_20419</name>
</gene>
<dbReference type="CDD" id="cd00448">
    <property type="entry name" value="YjgF_YER057c_UK114_family"/>
    <property type="match status" value="1"/>
</dbReference>
<reference evidence="1" key="1">
    <citation type="submission" date="2017-03" db="EMBL/GenBank/DDBJ databases">
        <authorList>
            <consortium name="AG Boll"/>
        </authorList>
    </citation>
    <scope>NUCLEOTIDE SEQUENCE [LARGE SCALE GENOMIC DNA]</scope>
    <source>
        <strain evidence="1">Chol</strain>
    </source>
</reference>
<dbReference type="EMBL" id="LT837803">
    <property type="protein sequence ID" value="SMB27585.1"/>
    <property type="molecule type" value="Genomic_DNA"/>
</dbReference>
<dbReference type="Proteomes" id="UP000242886">
    <property type="component" value="Chromosome SDENCHOL"/>
</dbReference>
<evidence type="ECO:0000313" key="2">
    <source>
        <dbReference type="Proteomes" id="UP000242886"/>
    </source>
</evidence>
<dbReference type="AlphaFoldDB" id="A0A7Z7MVY9"/>
<evidence type="ECO:0000313" key="1">
    <source>
        <dbReference type="EMBL" id="SMB27585.1"/>
    </source>
</evidence>
<dbReference type="SUPFAM" id="SSF55298">
    <property type="entry name" value="YjgF-like"/>
    <property type="match status" value="1"/>
</dbReference>
<organism evidence="1 2">
    <name type="scientific">Sterolibacterium denitrificans</name>
    <dbReference type="NCBI Taxonomy" id="157592"/>
    <lineage>
        <taxon>Bacteria</taxon>
        <taxon>Pseudomonadati</taxon>
        <taxon>Pseudomonadota</taxon>
        <taxon>Betaproteobacteria</taxon>
        <taxon>Nitrosomonadales</taxon>
        <taxon>Sterolibacteriaceae</taxon>
        <taxon>Sterolibacterium</taxon>
    </lineage>
</organism>
<proteinExistence type="predicted"/>
<dbReference type="Gene3D" id="3.30.1330.40">
    <property type="entry name" value="RutC-like"/>
    <property type="match status" value="1"/>
</dbReference>
<accession>A0A7Z7MVY9</accession>
<protein>
    <submittedName>
        <fullName evidence="1">Endoribonuclease L-PSP</fullName>
    </submittedName>
</protein>
<dbReference type="InterPro" id="IPR035959">
    <property type="entry name" value="RutC-like_sf"/>
</dbReference>
<dbReference type="Pfam" id="PF01042">
    <property type="entry name" value="Ribonuc_L-PSP"/>
    <property type="match status" value="1"/>
</dbReference>
<dbReference type="InterPro" id="IPR006175">
    <property type="entry name" value="YjgF/YER057c/UK114"/>
</dbReference>
<sequence>MKGEIMSHPDEQQILQPADWLAPRGYVNGIAASGRLVFISGQVGWDAGQVFRSNDLLEQIRQTLQNILTILAEAGGEARHLVRLVWYLRDKAAYQAQAAEIGAIYRAVMGRHYPTMSVVEVAAFLEDQAQVEIEATAVIPAGEEAPAAG</sequence>
<dbReference type="PANTHER" id="PTHR43857">
    <property type="entry name" value="BLR7761 PROTEIN"/>
    <property type="match status" value="1"/>
</dbReference>
<name>A0A7Z7MVY9_9PROT</name>
<keyword evidence="2" id="KW-1185">Reference proteome</keyword>